<dbReference type="AlphaFoldDB" id="A0A916DW42"/>
<organism evidence="1 2">
    <name type="scientific">Aureispira anguillae</name>
    <dbReference type="NCBI Taxonomy" id="2864201"/>
    <lineage>
        <taxon>Bacteria</taxon>
        <taxon>Pseudomonadati</taxon>
        <taxon>Bacteroidota</taxon>
        <taxon>Saprospiria</taxon>
        <taxon>Saprospirales</taxon>
        <taxon>Saprospiraceae</taxon>
        <taxon>Aureispira</taxon>
    </lineage>
</organism>
<protein>
    <submittedName>
        <fullName evidence="1">Uncharacterized protein</fullName>
    </submittedName>
</protein>
<dbReference type="Proteomes" id="UP001060919">
    <property type="component" value="Chromosome"/>
</dbReference>
<keyword evidence="2" id="KW-1185">Reference proteome</keyword>
<sequence>MISVVRDKDFLYKNFLTKKTIYNQNESYWKRYVKNVLKTMEIEPESWLVNEFANGNKVYDGNPIYSAKIVDKKAIRIIQEEPESDVIQIMAWIDEAEDGEQGKLVELVISLELTKKTRELALTLIEKWASETTTKDSMNSFIEELL</sequence>
<accession>A0A916DW42</accession>
<gene>
    <name evidence="1" type="ORF">AsAng_0044470</name>
</gene>
<name>A0A916DW42_9BACT</name>
<dbReference type="RefSeq" id="WP_264788961.1">
    <property type="nucleotide sequence ID" value="NZ_AP026867.1"/>
</dbReference>
<dbReference type="EMBL" id="AP026867">
    <property type="protein sequence ID" value="BDS13706.1"/>
    <property type="molecule type" value="Genomic_DNA"/>
</dbReference>
<evidence type="ECO:0000313" key="2">
    <source>
        <dbReference type="Proteomes" id="UP001060919"/>
    </source>
</evidence>
<reference evidence="1" key="1">
    <citation type="submission" date="2022-09" db="EMBL/GenBank/DDBJ databases">
        <title>Aureispira anguillicida sp. nov., isolated from Leptocephalus of Japanese eel Anguilla japonica.</title>
        <authorList>
            <person name="Yuasa K."/>
            <person name="Mekata T."/>
            <person name="Ikunari K."/>
        </authorList>
    </citation>
    <scope>NUCLEOTIDE SEQUENCE</scope>
    <source>
        <strain evidence="1">EL160426</strain>
    </source>
</reference>
<dbReference type="KEGG" id="aup:AsAng_0044470"/>
<evidence type="ECO:0000313" key="1">
    <source>
        <dbReference type="EMBL" id="BDS13706.1"/>
    </source>
</evidence>
<proteinExistence type="predicted"/>